<dbReference type="RefSeq" id="WP_188764444.1">
    <property type="nucleotide sequence ID" value="NZ_BMKK01000001.1"/>
</dbReference>
<accession>A0A916YH86</accession>
<feature type="region of interest" description="Disordered" evidence="1">
    <location>
        <begin position="131"/>
        <end position="164"/>
    </location>
</feature>
<sequence>MRKNFAVLLLIVAFFDATAQFRKLILRPRHGQIIGQWQATNQPLRAWLDGDKMFVIQGEMDSFVVRGANMLSRSDVVTNYKNYVQYFAEPTANGGLEMPKSFVIPQFCLAQKTPDGTTVILCGQKAIDATNSTKSTVPSKEKPNTIPQEKPTTLPQTQPPLLSTTRRGKSIDVNFSGFPKVTDGFNYLRADGSVREVLSKLKVENGRLSDEQWSRPFMNDKNYEKGFYIGLGEKSNTAALQNLDISEMAGFDLSVIEVYTEKGKHWNARNWLQQYITVPGKRMTTDTISNAIYFWNPAQYVSESILPDFYDAFPEFTLPKGKIVKFSYLSGTDIDGEKAMKRGVTYVHNAPNAARRAWMDYDNWLYESGCPKAYTTTEEVVNQWLDRVDANVLRKNFAEVVSPNIKTGYLSLNFEPIGVWNSSKSIGKIGIALQELKRQNAEGEFAIWSLNPRGVSRAKFEGERDAQGMTNVLKWQGSGFEAYNRAFSIFPTRNVWNSVRDAVTVSQVGNYCNDLRNVGTIYHLMTEGLISKKIEPTKKALANIWHEVEAMDWQLGEQTHRTSSGEVFRIKTKPIVPPDLMQSWGVWSMWLDGIDLWSDPNIKVDNPDLWGSKAMELDTEKYRENRFGERLSSYPFQSQKNIDWLMAGVWAMSVNKDIIDANTPIEYPDVTLPDGRRVTGDNKLPTEAFIKGFPLVMKKRDDDSKDILYTAYWGHNPANKAVKIVVDGQEIIIRGQYTSVVRVKL</sequence>
<evidence type="ECO:0000256" key="1">
    <source>
        <dbReference type="SAM" id="MobiDB-lite"/>
    </source>
</evidence>
<evidence type="ECO:0000313" key="2">
    <source>
        <dbReference type="EMBL" id="GGD44512.1"/>
    </source>
</evidence>
<keyword evidence="3" id="KW-1185">Reference proteome</keyword>
<name>A0A916YH86_9BACT</name>
<feature type="compositionally biased region" description="Low complexity" evidence="1">
    <location>
        <begin position="147"/>
        <end position="164"/>
    </location>
</feature>
<dbReference type="EMBL" id="BMKK01000001">
    <property type="protein sequence ID" value="GGD44512.1"/>
    <property type="molecule type" value="Genomic_DNA"/>
</dbReference>
<protein>
    <submittedName>
        <fullName evidence="2">Uncharacterized protein</fullName>
    </submittedName>
</protein>
<gene>
    <name evidence="2" type="ORF">GCM10011514_05640</name>
</gene>
<proteinExistence type="predicted"/>
<evidence type="ECO:0000313" key="3">
    <source>
        <dbReference type="Proteomes" id="UP000609064"/>
    </source>
</evidence>
<comment type="caution">
    <text evidence="2">The sequence shown here is derived from an EMBL/GenBank/DDBJ whole genome shotgun (WGS) entry which is preliminary data.</text>
</comment>
<dbReference type="Proteomes" id="UP000609064">
    <property type="component" value="Unassembled WGS sequence"/>
</dbReference>
<reference evidence="2" key="1">
    <citation type="journal article" date="2014" name="Int. J. Syst. Evol. Microbiol.">
        <title>Complete genome sequence of Corynebacterium casei LMG S-19264T (=DSM 44701T), isolated from a smear-ripened cheese.</title>
        <authorList>
            <consortium name="US DOE Joint Genome Institute (JGI-PGF)"/>
            <person name="Walter F."/>
            <person name="Albersmeier A."/>
            <person name="Kalinowski J."/>
            <person name="Ruckert C."/>
        </authorList>
    </citation>
    <scope>NUCLEOTIDE SEQUENCE</scope>
    <source>
        <strain evidence="2">CGMCC 1.15958</strain>
    </source>
</reference>
<reference evidence="2" key="2">
    <citation type="submission" date="2020-09" db="EMBL/GenBank/DDBJ databases">
        <authorList>
            <person name="Sun Q."/>
            <person name="Zhou Y."/>
        </authorList>
    </citation>
    <scope>NUCLEOTIDE SEQUENCE</scope>
    <source>
        <strain evidence="2">CGMCC 1.15958</strain>
    </source>
</reference>
<dbReference type="AlphaFoldDB" id="A0A916YH86"/>
<organism evidence="2 3">
    <name type="scientific">Emticicia aquatilis</name>
    <dbReference type="NCBI Taxonomy" id="1537369"/>
    <lineage>
        <taxon>Bacteria</taxon>
        <taxon>Pseudomonadati</taxon>
        <taxon>Bacteroidota</taxon>
        <taxon>Cytophagia</taxon>
        <taxon>Cytophagales</taxon>
        <taxon>Leadbetterellaceae</taxon>
        <taxon>Emticicia</taxon>
    </lineage>
</organism>